<dbReference type="OrthoDB" id="8705566at2"/>
<name>W0VBJ6_9BURK</name>
<evidence type="ECO:0000313" key="1">
    <source>
        <dbReference type="EMBL" id="CDG84965.1"/>
    </source>
</evidence>
<evidence type="ECO:0000313" key="2">
    <source>
        <dbReference type="Proteomes" id="UP000027604"/>
    </source>
</evidence>
<dbReference type="eggNOG" id="ENOG5032AUS">
    <property type="taxonomic scope" value="Bacteria"/>
</dbReference>
<protein>
    <submittedName>
        <fullName evidence="1">Uncharacterized protein</fullName>
    </submittedName>
</protein>
<organism evidence="1 2">
    <name type="scientific">Janthinobacterium agaricidamnosum NBRC 102515 = DSM 9628</name>
    <dbReference type="NCBI Taxonomy" id="1349767"/>
    <lineage>
        <taxon>Bacteria</taxon>
        <taxon>Pseudomonadati</taxon>
        <taxon>Pseudomonadota</taxon>
        <taxon>Betaproteobacteria</taxon>
        <taxon>Burkholderiales</taxon>
        <taxon>Oxalobacteraceae</taxon>
        <taxon>Janthinobacterium</taxon>
    </lineage>
</organism>
<dbReference type="HOGENOM" id="CLU_2423480_0_0_4"/>
<dbReference type="KEGG" id="jag:GJA_4357"/>
<dbReference type="AlphaFoldDB" id="W0VBJ6"/>
<sequence>MKISATSSGGFAGLGEHYEIDTQHSAAGKALEAALADTGFFSAAGDNGEPVIGADIPRWSITVSSDGQRHSVSFAEDGSPASARWQNLLAQIRAAA</sequence>
<proteinExistence type="predicted"/>
<dbReference type="Proteomes" id="UP000027604">
    <property type="component" value="Chromosome I"/>
</dbReference>
<dbReference type="STRING" id="1349767.GJA_4357"/>
<keyword evidence="2" id="KW-1185">Reference proteome</keyword>
<dbReference type="Pfam" id="PF20242">
    <property type="entry name" value="Emfourin"/>
    <property type="match status" value="1"/>
</dbReference>
<reference evidence="1 2" key="1">
    <citation type="journal article" date="2015" name="Genome Announc.">
        <title>Genome Sequence of Mushroom Soft-Rot Pathogen Janthinobacterium agaricidamnosum.</title>
        <authorList>
            <person name="Graupner K."/>
            <person name="Lackner G."/>
            <person name="Hertweck C."/>
        </authorList>
    </citation>
    <scope>NUCLEOTIDE SEQUENCE [LARGE SCALE GENOMIC DNA]</scope>
    <source>
        <strain evidence="2">NBRC 102515 / DSM 9628</strain>
    </source>
</reference>
<gene>
    <name evidence="1" type="ORF">GJA_4357</name>
</gene>
<dbReference type="EMBL" id="HG322949">
    <property type="protein sequence ID" value="CDG84965.1"/>
    <property type="molecule type" value="Genomic_DNA"/>
</dbReference>
<dbReference type="InterPro" id="IPR049457">
    <property type="entry name" value="Emfourin"/>
</dbReference>
<dbReference type="PATRIC" id="fig|1349767.4.peg.916"/>
<accession>W0VBJ6</accession>
<dbReference type="RefSeq" id="WP_038495872.1">
    <property type="nucleotide sequence ID" value="NZ_BCTH01000103.1"/>
</dbReference>